<reference evidence="1" key="1">
    <citation type="submission" date="2020-11" db="EMBL/GenBank/DDBJ databases">
        <authorList>
            <person name="Whitehead M."/>
        </authorList>
    </citation>
    <scope>NUCLEOTIDE SEQUENCE</scope>
    <source>
        <strain evidence="1">EGII</strain>
    </source>
</reference>
<sequence>MQAPLLVEPGKERIGSQKKKGQVKMCGQHDVSPPHILDLLKTECVFLFKEIFLLTFRVCLVERDNEQSSESTKINHLCLKIGKLREYFLWHKILVEIFLNKIKLHHNLKHLKYEQSFQARMHTYSAKKQERNIIKFILQVCEYFNPTATSTTTSVHKTKKMRKS</sequence>
<dbReference type="EMBL" id="CAJHJT010000056">
    <property type="protein sequence ID" value="CAD7012702.1"/>
    <property type="molecule type" value="Genomic_DNA"/>
</dbReference>
<name>A0A811VEU6_CERCA</name>
<keyword evidence="2" id="KW-1185">Reference proteome</keyword>
<comment type="caution">
    <text evidence="1">The sequence shown here is derived from an EMBL/GenBank/DDBJ whole genome shotgun (WGS) entry which is preliminary data.</text>
</comment>
<dbReference type="Proteomes" id="UP000606786">
    <property type="component" value="Unassembled WGS sequence"/>
</dbReference>
<protein>
    <submittedName>
        <fullName evidence="1">(Mediterranean fruit fly) hypothetical protein</fullName>
    </submittedName>
</protein>
<proteinExistence type="predicted"/>
<evidence type="ECO:0000313" key="2">
    <source>
        <dbReference type="Proteomes" id="UP000606786"/>
    </source>
</evidence>
<dbReference type="AlphaFoldDB" id="A0A811VEU6"/>
<organism evidence="1 2">
    <name type="scientific">Ceratitis capitata</name>
    <name type="common">Mediterranean fruit fly</name>
    <name type="synonym">Tephritis capitata</name>
    <dbReference type="NCBI Taxonomy" id="7213"/>
    <lineage>
        <taxon>Eukaryota</taxon>
        <taxon>Metazoa</taxon>
        <taxon>Ecdysozoa</taxon>
        <taxon>Arthropoda</taxon>
        <taxon>Hexapoda</taxon>
        <taxon>Insecta</taxon>
        <taxon>Pterygota</taxon>
        <taxon>Neoptera</taxon>
        <taxon>Endopterygota</taxon>
        <taxon>Diptera</taxon>
        <taxon>Brachycera</taxon>
        <taxon>Muscomorpha</taxon>
        <taxon>Tephritoidea</taxon>
        <taxon>Tephritidae</taxon>
        <taxon>Ceratitis</taxon>
        <taxon>Ceratitis</taxon>
    </lineage>
</organism>
<accession>A0A811VEU6</accession>
<evidence type="ECO:0000313" key="1">
    <source>
        <dbReference type="EMBL" id="CAD7012702.1"/>
    </source>
</evidence>
<gene>
    <name evidence="1" type="ORF">CCAP1982_LOCUS20809</name>
</gene>